<proteinExistence type="predicted"/>
<keyword evidence="2" id="KW-1185">Reference proteome</keyword>
<protein>
    <submittedName>
        <fullName evidence="1">Uncharacterized protein</fullName>
    </submittedName>
</protein>
<dbReference type="EMBL" id="JAWUZT010000082">
    <property type="protein sequence ID" value="MDW8518175.1"/>
    <property type="molecule type" value="Genomic_DNA"/>
</dbReference>
<dbReference type="RefSeq" id="WP_275433399.1">
    <property type="nucleotide sequence ID" value="NZ_CP040367.1"/>
</dbReference>
<name>A0ABU4JAZ0_9BACI</name>
<evidence type="ECO:0000313" key="2">
    <source>
        <dbReference type="Proteomes" id="UP001284771"/>
    </source>
</evidence>
<reference evidence="2" key="1">
    <citation type="submission" date="2023-07" db="EMBL/GenBank/DDBJ databases">
        <title>Draft genomic sequences of Priestia flexa CCM isolated from the soil of an abandoned mine contaminated by free cyanide in the high Andean zone of Tacna, Peru.</title>
        <authorList>
            <person name="Caceda Quiroz C.J."/>
            <person name="Maraza Chooque G.J."/>
            <person name="Fora Quispe G.L."/>
            <person name="Carpio Mamani M."/>
        </authorList>
    </citation>
    <scope>NUCLEOTIDE SEQUENCE [LARGE SCALE GENOMIC DNA]</scope>
    <source>
        <strain evidence="2">CCM</strain>
    </source>
</reference>
<gene>
    <name evidence="1" type="ORF">RIB56_18865</name>
</gene>
<evidence type="ECO:0000313" key="1">
    <source>
        <dbReference type="EMBL" id="MDW8518175.1"/>
    </source>
</evidence>
<accession>A0ABU4JAZ0</accession>
<comment type="caution">
    <text evidence="1">The sequence shown here is derived from an EMBL/GenBank/DDBJ whole genome shotgun (WGS) entry which is preliminary data.</text>
</comment>
<dbReference type="Proteomes" id="UP001284771">
    <property type="component" value="Unassembled WGS sequence"/>
</dbReference>
<organism evidence="1 2">
    <name type="scientific">Priestia flexa</name>
    <dbReference type="NCBI Taxonomy" id="86664"/>
    <lineage>
        <taxon>Bacteria</taxon>
        <taxon>Bacillati</taxon>
        <taxon>Bacillota</taxon>
        <taxon>Bacilli</taxon>
        <taxon>Bacillales</taxon>
        <taxon>Bacillaceae</taxon>
        <taxon>Priestia</taxon>
    </lineage>
</organism>
<sequence length="42" mass="4999">MIFVIFGFLAIVVTLFSIESKLRKTVKQNDRMIELLEKQNRE</sequence>